<dbReference type="Proteomes" id="UP000298791">
    <property type="component" value="Chromosome"/>
</dbReference>
<name>A0A4D6XPA0_9GAMM</name>
<dbReference type="AlphaFoldDB" id="A0A4D6XPA0"/>
<reference evidence="1 2" key="1">
    <citation type="submission" date="2018-12" db="EMBL/GenBank/DDBJ databases">
        <authorList>
            <person name="Chong R.A."/>
        </authorList>
    </citation>
    <scope>NUCLEOTIDE SEQUENCE [LARGE SCALE GENOMIC DNA]</scope>
    <source>
        <strain evidence="1 2">Ane</strain>
    </source>
</reference>
<dbReference type="OrthoDB" id="6554590at2"/>
<reference evidence="1 2" key="2">
    <citation type="submission" date="2019-05" db="EMBL/GenBank/DDBJ databases">
        <title>Genome evolution of the obligate endosymbiont Buchnera aphidicola.</title>
        <authorList>
            <person name="Moran N.A."/>
        </authorList>
    </citation>
    <scope>NUCLEOTIDE SEQUENCE [LARGE SCALE GENOMIC DNA]</scope>
    <source>
        <strain evidence="1 2">Ane</strain>
    </source>
</reference>
<evidence type="ECO:0000313" key="2">
    <source>
        <dbReference type="Proteomes" id="UP000298791"/>
    </source>
</evidence>
<organism evidence="1 2">
    <name type="scientific">Buchnera aphidicola</name>
    <name type="common">Aphis nerii</name>
    <dbReference type="NCBI Taxonomy" id="1241835"/>
    <lineage>
        <taxon>Bacteria</taxon>
        <taxon>Pseudomonadati</taxon>
        <taxon>Pseudomonadota</taxon>
        <taxon>Gammaproteobacteria</taxon>
        <taxon>Enterobacterales</taxon>
        <taxon>Erwiniaceae</taxon>
        <taxon>Buchnera</taxon>
    </lineage>
</organism>
<proteinExistence type="predicted"/>
<gene>
    <name evidence="1" type="ORF">D9V64_02980</name>
</gene>
<dbReference type="EMBL" id="CP034885">
    <property type="protein sequence ID" value="QCI19092.1"/>
    <property type="molecule type" value="Genomic_DNA"/>
</dbReference>
<evidence type="ECO:0000313" key="1">
    <source>
        <dbReference type="EMBL" id="QCI19092.1"/>
    </source>
</evidence>
<accession>A0A4D6XPA0</accession>
<dbReference type="RefSeq" id="WP_158367180.1">
    <property type="nucleotide sequence ID" value="NZ_CP034885.1"/>
</dbReference>
<protein>
    <submittedName>
        <fullName evidence="1">Uncharacterized protein</fullName>
    </submittedName>
</protein>
<sequence length="132" mass="15275">MSSNINLVDKLNPTSFEQNGKLQIKINPETSNTVIKNNIVEKIKENKKENKTEDKNPIKDIKITISLSKDEENLIELERLQNKCLNDLDNILIKAKERKNSINDIDVLNKENSLKKKLLLKNPLLNPHFNLF</sequence>